<sequence length="104" mass="11636">MKFLNVLPLKMKINSYFLCIKSDALGVVNQCSDICFSNSDVDNIVHDIRFFGGVLQNHSLMSSTQTWKGQLKLLEMPIRDIVVALFSQLKLLKTASGINLTKTS</sequence>
<dbReference type="EMBL" id="JAUESC010000004">
    <property type="protein sequence ID" value="KAK0594968.1"/>
    <property type="molecule type" value="Genomic_DNA"/>
</dbReference>
<evidence type="ECO:0000313" key="2">
    <source>
        <dbReference type="Proteomes" id="UP001168877"/>
    </source>
</evidence>
<gene>
    <name evidence="1" type="ORF">LWI29_002229</name>
</gene>
<evidence type="ECO:0000313" key="1">
    <source>
        <dbReference type="EMBL" id="KAK0594968.1"/>
    </source>
</evidence>
<organism evidence="1 2">
    <name type="scientific">Acer saccharum</name>
    <name type="common">Sugar maple</name>
    <dbReference type="NCBI Taxonomy" id="4024"/>
    <lineage>
        <taxon>Eukaryota</taxon>
        <taxon>Viridiplantae</taxon>
        <taxon>Streptophyta</taxon>
        <taxon>Embryophyta</taxon>
        <taxon>Tracheophyta</taxon>
        <taxon>Spermatophyta</taxon>
        <taxon>Magnoliopsida</taxon>
        <taxon>eudicotyledons</taxon>
        <taxon>Gunneridae</taxon>
        <taxon>Pentapetalae</taxon>
        <taxon>rosids</taxon>
        <taxon>malvids</taxon>
        <taxon>Sapindales</taxon>
        <taxon>Sapindaceae</taxon>
        <taxon>Hippocastanoideae</taxon>
        <taxon>Acereae</taxon>
        <taxon>Acer</taxon>
    </lineage>
</organism>
<accession>A0AA39SQH9</accession>
<comment type="caution">
    <text evidence="1">The sequence shown here is derived from an EMBL/GenBank/DDBJ whole genome shotgun (WGS) entry which is preliminary data.</text>
</comment>
<protein>
    <submittedName>
        <fullName evidence="1">Uncharacterized protein</fullName>
    </submittedName>
</protein>
<dbReference type="AlphaFoldDB" id="A0AA39SQH9"/>
<name>A0AA39SQH9_ACESA</name>
<keyword evidence="2" id="KW-1185">Reference proteome</keyword>
<proteinExistence type="predicted"/>
<reference evidence="1" key="1">
    <citation type="journal article" date="2022" name="Plant J.">
        <title>Strategies of tolerance reflected in two North American maple genomes.</title>
        <authorList>
            <person name="McEvoy S.L."/>
            <person name="Sezen U.U."/>
            <person name="Trouern-Trend A."/>
            <person name="McMahon S.M."/>
            <person name="Schaberg P.G."/>
            <person name="Yang J."/>
            <person name="Wegrzyn J.L."/>
            <person name="Swenson N.G."/>
        </authorList>
    </citation>
    <scope>NUCLEOTIDE SEQUENCE</scope>
    <source>
        <strain evidence="1">NS2018</strain>
    </source>
</reference>
<reference evidence="1" key="2">
    <citation type="submission" date="2023-06" db="EMBL/GenBank/DDBJ databases">
        <authorList>
            <person name="Swenson N.G."/>
            <person name="Wegrzyn J.L."/>
            <person name="Mcevoy S.L."/>
        </authorList>
    </citation>
    <scope>NUCLEOTIDE SEQUENCE</scope>
    <source>
        <strain evidence="1">NS2018</strain>
        <tissue evidence="1">Leaf</tissue>
    </source>
</reference>
<dbReference type="Proteomes" id="UP001168877">
    <property type="component" value="Unassembled WGS sequence"/>
</dbReference>